<feature type="domain" description="GHMP kinase N-terminal" evidence="10">
    <location>
        <begin position="65"/>
        <end position="140"/>
    </location>
</feature>
<dbReference type="GO" id="GO:0016114">
    <property type="term" value="P:terpenoid biosynthetic process"/>
    <property type="evidence" value="ECO:0007669"/>
    <property type="project" value="UniProtKB-UniRule"/>
</dbReference>
<dbReference type="Pfam" id="PF00288">
    <property type="entry name" value="GHMP_kinases_N"/>
    <property type="match status" value="1"/>
</dbReference>
<dbReference type="EMBL" id="JAIOIV010000050">
    <property type="protein sequence ID" value="MBZ0155852.1"/>
    <property type="molecule type" value="Genomic_DNA"/>
</dbReference>
<dbReference type="InterPro" id="IPR036554">
    <property type="entry name" value="GHMP_kinase_C_sf"/>
</dbReference>
<organism evidence="12 13">
    <name type="scientific">Candidatus Nitrobium versatile</name>
    <dbReference type="NCBI Taxonomy" id="2884831"/>
    <lineage>
        <taxon>Bacteria</taxon>
        <taxon>Pseudomonadati</taxon>
        <taxon>Nitrospirota</taxon>
        <taxon>Nitrospiria</taxon>
        <taxon>Nitrospirales</taxon>
        <taxon>Nitrospiraceae</taxon>
        <taxon>Candidatus Nitrobium</taxon>
    </lineage>
</organism>
<dbReference type="Pfam" id="PF08544">
    <property type="entry name" value="GHMP_kinases_C"/>
    <property type="match status" value="1"/>
</dbReference>
<evidence type="ECO:0000256" key="1">
    <source>
        <dbReference type="ARBA" id="ARBA00009684"/>
    </source>
</evidence>
<name>A0A953M1F3_9BACT</name>
<comment type="pathway">
    <text evidence="9">Isoprenoid biosynthesis; isopentenyl diphosphate biosynthesis via DXP pathway; isopentenyl diphosphate from 1-deoxy-D-xylulose 5-phosphate: step 3/6.</text>
</comment>
<dbReference type="GO" id="GO:0019288">
    <property type="term" value="P:isopentenyl diphosphate biosynthetic process, methylerythritol 4-phosphate pathway"/>
    <property type="evidence" value="ECO:0007669"/>
    <property type="project" value="UniProtKB-UniRule"/>
</dbReference>
<keyword evidence="9" id="KW-0414">Isoprene biosynthesis</keyword>
<gene>
    <name evidence="9 12" type="primary">ispE</name>
    <name evidence="12" type="ORF">K8I29_06505</name>
</gene>
<proteinExistence type="inferred from homology"/>
<keyword evidence="5 9" id="KW-0547">Nucleotide-binding</keyword>
<dbReference type="Gene3D" id="3.30.230.10">
    <property type="match status" value="1"/>
</dbReference>
<dbReference type="NCBIfam" id="TIGR00154">
    <property type="entry name" value="ispE"/>
    <property type="match status" value="1"/>
</dbReference>
<dbReference type="Proteomes" id="UP000705867">
    <property type="component" value="Unassembled WGS sequence"/>
</dbReference>
<dbReference type="SUPFAM" id="SSF54211">
    <property type="entry name" value="Ribosomal protein S5 domain 2-like"/>
    <property type="match status" value="1"/>
</dbReference>
<keyword evidence="4 9" id="KW-0808">Transferase</keyword>
<dbReference type="InterPro" id="IPR004424">
    <property type="entry name" value="IspE"/>
</dbReference>
<evidence type="ECO:0000256" key="9">
    <source>
        <dbReference type="HAMAP-Rule" id="MF_00061"/>
    </source>
</evidence>
<evidence type="ECO:0000313" key="13">
    <source>
        <dbReference type="Proteomes" id="UP000705867"/>
    </source>
</evidence>
<dbReference type="GO" id="GO:0050515">
    <property type="term" value="F:4-(cytidine 5'-diphospho)-2-C-methyl-D-erythritol kinase activity"/>
    <property type="evidence" value="ECO:0007669"/>
    <property type="project" value="UniProtKB-UniRule"/>
</dbReference>
<dbReference type="InterPro" id="IPR013750">
    <property type="entry name" value="GHMP_kinase_C_dom"/>
</dbReference>
<evidence type="ECO:0000256" key="8">
    <source>
        <dbReference type="ARBA" id="ARBA00032554"/>
    </source>
</evidence>
<evidence type="ECO:0000256" key="2">
    <source>
        <dbReference type="ARBA" id="ARBA00012052"/>
    </source>
</evidence>
<dbReference type="InterPro" id="IPR014721">
    <property type="entry name" value="Ribsml_uS5_D2-typ_fold_subgr"/>
</dbReference>
<feature type="active site" evidence="9">
    <location>
        <position position="13"/>
    </location>
</feature>
<keyword evidence="7 9" id="KW-0067">ATP-binding</keyword>
<dbReference type="GO" id="GO:0005524">
    <property type="term" value="F:ATP binding"/>
    <property type="evidence" value="ECO:0007669"/>
    <property type="project" value="UniProtKB-UniRule"/>
</dbReference>
<reference evidence="12" key="2">
    <citation type="submission" date="2021-08" db="EMBL/GenBank/DDBJ databases">
        <authorList>
            <person name="Dalcin Martins P."/>
        </authorList>
    </citation>
    <scope>NUCLEOTIDE SEQUENCE</scope>
    <source>
        <strain evidence="12">MAG_39</strain>
    </source>
</reference>
<protein>
    <recommendedName>
        <fullName evidence="3 9">4-diphosphocytidyl-2-C-methyl-D-erythritol kinase</fullName>
        <shortName evidence="9">CMK</shortName>
        <ecNumber evidence="2 9">2.7.1.148</ecNumber>
    </recommendedName>
    <alternativeName>
        <fullName evidence="8 9">4-(cytidine-5'-diphospho)-2-C-methyl-D-erythritol kinase</fullName>
    </alternativeName>
</protein>
<feature type="binding site" evidence="9">
    <location>
        <begin position="93"/>
        <end position="103"/>
    </location>
    <ligand>
        <name>ATP</name>
        <dbReference type="ChEBI" id="CHEBI:30616"/>
    </ligand>
</feature>
<comment type="catalytic activity">
    <reaction evidence="9">
        <text>4-CDP-2-C-methyl-D-erythritol + ATP = 4-CDP-2-C-methyl-D-erythritol 2-phosphate + ADP + H(+)</text>
        <dbReference type="Rhea" id="RHEA:18437"/>
        <dbReference type="ChEBI" id="CHEBI:15378"/>
        <dbReference type="ChEBI" id="CHEBI:30616"/>
        <dbReference type="ChEBI" id="CHEBI:57823"/>
        <dbReference type="ChEBI" id="CHEBI:57919"/>
        <dbReference type="ChEBI" id="CHEBI:456216"/>
        <dbReference type="EC" id="2.7.1.148"/>
    </reaction>
</comment>
<comment type="caution">
    <text evidence="12">The sequence shown here is derived from an EMBL/GenBank/DDBJ whole genome shotgun (WGS) entry which is preliminary data.</text>
</comment>
<dbReference type="InterPro" id="IPR020568">
    <property type="entry name" value="Ribosomal_Su5_D2-typ_SF"/>
</dbReference>
<dbReference type="PIRSF" id="PIRSF010376">
    <property type="entry name" value="IspE"/>
    <property type="match status" value="1"/>
</dbReference>
<evidence type="ECO:0000256" key="4">
    <source>
        <dbReference type="ARBA" id="ARBA00022679"/>
    </source>
</evidence>
<sequence length="308" mass="33467">MLTPILTVKAPAKINWSLYVLDRRDDGYHTILSLMQSIGLYDTLTFDVSPRLELRTDMDLPLERNLVFRAAQMLREHTGIKEGARIELWKEIPAGAGLGGGSSDAASALIGLNTLWGLGLDRDELKAIGGKLGSDIPFFLGSPLAVVEGKGEILKPLPLEVSYTLLIVHPSLPVSTAWAYGALDAAASPRSRDSFRELTKADDSVDNIKFIYEALATGSLLHLKSLVHNDFEKVVFREYPVIGALKSRMLEQGAVLALMSGSGSAVFGLFEDRKRALSVSRSFSPFFSRVVETLPASPGGEVSPVLRQ</sequence>
<dbReference type="SUPFAM" id="SSF55060">
    <property type="entry name" value="GHMP Kinase, C-terminal domain"/>
    <property type="match status" value="1"/>
</dbReference>
<dbReference type="HAMAP" id="MF_00061">
    <property type="entry name" value="IspE"/>
    <property type="match status" value="1"/>
</dbReference>
<dbReference type="PANTHER" id="PTHR43527:SF2">
    <property type="entry name" value="4-DIPHOSPHOCYTIDYL-2-C-METHYL-D-ERYTHRITOL KINASE, CHLOROPLASTIC"/>
    <property type="match status" value="1"/>
</dbReference>
<feature type="active site" evidence="9">
    <location>
        <position position="135"/>
    </location>
</feature>
<reference evidence="12" key="1">
    <citation type="journal article" date="2021" name="bioRxiv">
        <title>Unraveling nitrogen, sulfur and carbon metabolic pathways and microbial community transcriptional responses to substrate deprivation and toxicity stresses in a bioreactor mimicking anoxic brackish coastal sediment conditions.</title>
        <authorList>
            <person name="Martins P.D."/>
            <person name="Echeveste M.J."/>
            <person name="Arshad A."/>
            <person name="Kurth J."/>
            <person name="Ouboter H."/>
            <person name="Jetten M.S.M."/>
            <person name="Welte C.U."/>
        </authorList>
    </citation>
    <scope>NUCLEOTIDE SEQUENCE</scope>
    <source>
        <strain evidence="12">MAG_39</strain>
    </source>
</reference>
<comment type="function">
    <text evidence="9">Catalyzes the phosphorylation of the position 2 hydroxy group of 4-diphosphocytidyl-2C-methyl-D-erythritol.</text>
</comment>
<evidence type="ECO:0000256" key="7">
    <source>
        <dbReference type="ARBA" id="ARBA00022840"/>
    </source>
</evidence>
<comment type="similarity">
    <text evidence="1 9">Belongs to the GHMP kinase family. IspE subfamily.</text>
</comment>
<evidence type="ECO:0000256" key="5">
    <source>
        <dbReference type="ARBA" id="ARBA00022741"/>
    </source>
</evidence>
<accession>A0A953M1F3</accession>
<evidence type="ECO:0000313" key="12">
    <source>
        <dbReference type="EMBL" id="MBZ0155852.1"/>
    </source>
</evidence>
<evidence type="ECO:0000256" key="6">
    <source>
        <dbReference type="ARBA" id="ARBA00022777"/>
    </source>
</evidence>
<dbReference type="Gene3D" id="3.30.70.890">
    <property type="entry name" value="GHMP kinase, C-terminal domain"/>
    <property type="match status" value="1"/>
</dbReference>
<keyword evidence="6 9" id="KW-0418">Kinase</keyword>
<dbReference type="EC" id="2.7.1.148" evidence="2 9"/>
<dbReference type="PANTHER" id="PTHR43527">
    <property type="entry name" value="4-DIPHOSPHOCYTIDYL-2-C-METHYL-D-ERYTHRITOL KINASE, CHLOROPLASTIC"/>
    <property type="match status" value="1"/>
</dbReference>
<evidence type="ECO:0000259" key="11">
    <source>
        <dbReference type="Pfam" id="PF08544"/>
    </source>
</evidence>
<feature type="domain" description="GHMP kinase C-terminal" evidence="11">
    <location>
        <begin position="213"/>
        <end position="283"/>
    </location>
</feature>
<evidence type="ECO:0000259" key="10">
    <source>
        <dbReference type="Pfam" id="PF00288"/>
    </source>
</evidence>
<dbReference type="AlphaFoldDB" id="A0A953M1F3"/>
<dbReference type="InterPro" id="IPR006204">
    <property type="entry name" value="GHMP_kinase_N_dom"/>
</dbReference>
<evidence type="ECO:0000256" key="3">
    <source>
        <dbReference type="ARBA" id="ARBA00017473"/>
    </source>
</evidence>